<dbReference type="AlphaFoldDB" id="A0A7W7HXD6"/>
<sequence length="233" mass="24808">MREVVDGVFELGIGYVHMHLVITDDGVVLVDTGLPGRSRKVDQALHDIRRKIGDVRTVLLTHHHADHTGNVADLRRRSGARVVAHAADAPVIAGQAKVVIRHPIVKVTSRLMGTPEPAPVDDVVTVDGSSPLPGFTALHTPGHTAGHLSFLLERAGGVLFAGDAARGGRDGRIGGSPKMVSVDLAQQEKSVARLADLEFEHAVFGHGGAVSGRAADRFREYVVQRTHRGLSGR</sequence>
<dbReference type="InterPro" id="IPR050855">
    <property type="entry name" value="NDM-1-like"/>
</dbReference>
<comment type="caution">
    <text evidence="2">The sequence shown here is derived from an EMBL/GenBank/DDBJ whole genome shotgun (WGS) entry which is preliminary data.</text>
</comment>
<dbReference type="Pfam" id="PF00753">
    <property type="entry name" value="Lactamase_B"/>
    <property type="match status" value="1"/>
</dbReference>
<dbReference type="PANTHER" id="PTHR42951:SF17">
    <property type="entry name" value="METALLO-BETA-LACTAMASE DOMAIN-CONTAINING PROTEIN"/>
    <property type="match status" value="1"/>
</dbReference>
<proteinExistence type="predicted"/>
<dbReference type="SUPFAM" id="SSF56281">
    <property type="entry name" value="Metallo-hydrolase/oxidoreductase"/>
    <property type="match status" value="1"/>
</dbReference>
<dbReference type="Proteomes" id="UP000578112">
    <property type="component" value="Unassembled WGS sequence"/>
</dbReference>
<protein>
    <submittedName>
        <fullName evidence="2">Glyoxylase-like metal-dependent hydrolase (Beta-lactamase superfamily II)</fullName>
    </submittedName>
</protein>
<dbReference type="RefSeq" id="WP_184993682.1">
    <property type="nucleotide sequence ID" value="NZ_BOMK01000012.1"/>
</dbReference>
<evidence type="ECO:0000313" key="3">
    <source>
        <dbReference type="Proteomes" id="UP000578112"/>
    </source>
</evidence>
<dbReference type="PANTHER" id="PTHR42951">
    <property type="entry name" value="METALLO-BETA-LACTAMASE DOMAIN-CONTAINING"/>
    <property type="match status" value="1"/>
</dbReference>
<keyword evidence="3" id="KW-1185">Reference proteome</keyword>
<dbReference type="EMBL" id="JACHNH010000001">
    <property type="protein sequence ID" value="MBB4762523.1"/>
    <property type="molecule type" value="Genomic_DNA"/>
</dbReference>
<gene>
    <name evidence="2" type="ORF">BJ971_003079</name>
</gene>
<dbReference type="CDD" id="cd07721">
    <property type="entry name" value="yflN-like_MBL-fold"/>
    <property type="match status" value="1"/>
</dbReference>
<dbReference type="SMART" id="SM00849">
    <property type="entry name" value="Lactamase_B"/>
    <property type="match status" value="1"/>
</dbReference>
<accession>A0A7W7HXD6</accession>
<feature type="domain" description="Metallo-beta-lactamase" evidence="1">
    <location>
        <begin position="15"/>
        <end position="206"/>
    </location>
</feature>
<evidence type="ECO:0000313" key="2">
    <source>
        <dbReference type="EMBL" id="MBB4762523.1"/>
    </source>
</evidence>
<keyword evidence="2" id="KW-0378">Hydrolase</keyword>
<organism evidence="2 3">
    <name type="scientific">Actinoplanes digitatis</name>
    <dbReference type="NCBI Taxonomy" id="1868"/>
    <lineage>
        <taxon>Bacteria</taxon>
        <taxon>Bacillati</taxon>
        <taxon>Actinomycetota</taxon>
        <taxon>Actinomycetes</taxon>
        <taxon>Micromonosporales</taxon>
        <taxon>Micromonosporaceae</taxon>
        <taxon>Actinoplanes</taxon>
    </lineage>
</organism>
<dbReference type="InterPro" id="IPR036866">
    <property type="entry name" value="RibonucZ/Hydroxyglut_hydro"/>
</dbReference>
<name>A0A7W7HXD6_9ACTN</name>
<reference evidence="2 3" key="1">
    <citation type="submission" date="2020-08" db="EMBL/GenBank/DDBJ databases">
        <title>Sequencing the genomes of 1000 actinobacteria strains.</title>
        <authorList>
            <person name="Klenk H.-P."/>
        </authorList>
    </citation>
    <scope>NUCLEOTIDE SEQUENCE [LARGE SCALE GENOMIC DNA]</scope>
    <source>
        <strain evidence="2 3">DSM 43149</strain>
    </source>
</reference>
<dbReference type="InterPro" id="IPR001279">
    <property type="entry name" value="Metallo-B-lactamas"/>
</dbReference>
<dbReference type="Gene3D" id="3.60.15.10">
    <property type="entry name" value="Ribonuclease Z/Hydroxyacylglutathione hydrolase-like"/>
    <property type="match status" value="1"/>
</dbReference>
<dbReference type="GO" id="GO:0016787">
    <property type="term" value="F:hydrolase activity"/>
    <property type="evidence" value="ECO:0007669"/>
    <property type="project" value="UniProtKB-KW"/>
</dbReference>
<evidence type="ECO:0000259" key="1">
    <source>
        <dbReference type="SMART" id="SM00849"/>
    </source>
</evidence>